<sequence>MTRAAAAVRAAVRALRRLSAPVAAQAVTAATSMVLQVVAARALGLAEFGAFAVLLGFLVAASAVYTGYVGDSLAVLDRHDAVVRGALVGSALTSWVLAAGAAAVTVVLLRGPDIPLLLAFSVLAVVWLVRETLRRLLIARMDFTRLLGNDVLYLVVTLAVLLVAASSGLTLTALVVAMAIGAVVTVGLGVLRVPRDELRDLRPGWQGMGRLAQFAGWRAAHATLRPVALLAVRVLVGVFGSLTAVGLLEAGRLVVAALQVVVNGAGSYLLPRFAAAEKQPERGRPDTARLAVVLAAGTLACGLVCAALAGPLGELLTGAPVPGWLVLGWSVYLAVWAAGLPSVAEVVARKLSRATFVVRLIDTVAGLALASVALAAGADVTVVPWLLAIGGCYAVMRLHLLAMRTRTTRPHDAPGRK</sequence>
<keyword evidence="2" id="KW-1003">Cell membrane</keyword>
<comment type="caution">
    <text evidence="8">The sequence shown here is derived from an EMBL/GenBank/DDBJ whole genome shotgun (WGS) entry which is preliminary data.</text>
</comment>
<evidence type="ECO:0000256" key="6">
    <source>
        <dbReference type="SAM" id="Phobius"/>
    </source>
</evidence>
<feature type="transmembrane region" description="Helical" evidence="6">
    <location>
        <begin position="253"/>
        <end position="270"/>
    </location>
</feature>
<evidence type="ECO:0000256" key="3">
    <source>
        <dbReference type="ARBA" id="ARBA00022692"/>
    </source>
</evidence>
<keyword evidence="3 6" id="KW-0812">Transmembrane</keyword>
<dbReference type="GO" id="GO:0005886">
    <property type="term" value="C:plasma membrane"/>
    <property type="evidence" value="ECO:0007669"/>
    <property type="project" value="UniProtKB-SubCell"/>
</dbReference>
<dbReference type="Pfam" id="PF13440">
    <property type="entry name" value="Polysacc_synt_3"/>
    <property type="match status" value="1"/>
</dbReference>
<proteinExistence type="predicted"/>
<organism evidence="8">
    <name type="scientific">Thermocrispum agreste</name>
    <dbReference type="NCBI Taxonomy" id="37925"/>
    <lineage>
        <taxon>Bacteria</taxon>
        <taxon>Bacillati</taxon>
        <taxon>Actinomycetota</taxon>
        <taxon>Actinomycetes</taxon>
        <taxon>Pseudonocardiales</taxon>
        <taxon>Pseudonocardiaceae</taxon>
        <taxon>Thermocrispum</taxon>
    </lineage>
</organism>
<gene>
    <name evidence="7" type="ORF">DIU77_003680</name>
    <name evidence="8" type="ORF">DIU77_02745</name>
</gene>
<dbReference type="AlphaFoldDB" id="A0A2W4JSN9"/>
<evidence type="ECO:0000256" key="5">
    <source>
        <dbReference type="ARBA" id="ARBA00023136"/>
    </source>
</evidence>
<accession>A0A2W4JSN9</accession>
<protein>
    <submittedName>
        <fullName evidence="7">Oligosaccharide flippase family protein</fullName>
    </submittedName>
</protein>
<feature type="transmembrane region" description="Helical" evidence="6">
    <location>
        <begin position="175"/>
        <end position="193"/>
    </location>
</feature>
<dbReference type="InterPro" id="IPR050833">
    <property type="entry name" value="Poly_Biosynth_Transport"/>
</dbReference>
<feature type="transmembrane region" description="Helical" evidence="6">
    <location>
        <begin position="151"/>
        <end position="169"/>
    </location>
</feature>
<evidence type="ECO:0000313" key="9">
    <source>
        <dbReference type="Proteomes" id="UP000249324"/>
    </source>
</evidence>
<feature type="transmembrane region" description="Helical" evidence="6">
    <location>
        <begin position="382"/>
        <end position="400"/>
    </location>
</feature>
<feature type="transmembrane region" description="Helical" evidence="6">
    <location>
        <begin position="356"/>
        <end position="376"/>
    </location>
</feature>
<reference evidence="7" key="1">
    <citation type="submission" date="2018-05" db="EMBL/GenBank/DDBJ databases">
        <authorList>
            <person name="Moura L."/>
            <person name="Setubal J.C."/>
        </authorList>
    </citation>
    <scope>NUCLEOTIDE SEQUENCE</scope>
    <source>
        <strain evidence="7">ZC4RG45</strain>
    </source>
</reference>
<name>A0A2W4JSN9_9PSEU</name>
<evidence type="ECO:0000256" key="2">
    <source>
        <dbReference type="ARBA" id="ARBA00022475"/>
    </source>
</evidence>
<dbReference type="PANTHER" id="PTHR30250">
    <property type="entry name" value="PST FAMILY PREDICTED COLANIC ACID TRANSPORTER"/>
    <property type="match status" value="1"/>
</dbReference>
<comment type="subcellular location">
    <subcellularLocation>
        <location evidence="1">Cell membrane</location>
        <topology evidence="1">Multi-pass membrane protein</topology>
    </subcellularLocation>
</comment>
<reference evidence="8" key="2">
    <citation type="submission" date="2018-05" db="EMBL/GenBank/DDBJ databases">
        <authorList>
            <person name="Lanie J.A."/>
            <person name="Ng W.-L."/>
            <person name="Kazmierczak K.M."/>
            <person name="Andrzejewski T.M."/>
            <person name="Davidsen T.M."/>
            <person name="Wayne K.J."/>
            <person name="Tettelin H."/>
            <person name="Glass J.I."/>
            <person name="Rusch D."/>
            <person name="Podicherti R."/>
            <person name="Tsui H.-C.T."/>
            <person name="Winkler M.E."/>
        </authorList>
    </citation>
    <scope>NUCLEOTIDE SEQUENCE</scope>
    <source>
        <strain evidence="8">ZC4RG45</strain>
    </source>
</reference>
<feature type="transmembrane region" description="Helical" evidence="6">
    <location>
        <begin position="114"/>
        <end position="130"/>
    </location>
</feature>
<reference evidence="7" key="4">
    <citation type="submission" date="2023-08" db="EMBL/GenBank/DDBJ databases">
        <authorList>
            <person name="Guima S.E.S."/>
            <person name="Martins L.F."/>
            <person name="Silva A.M."/>
            <person name="Setubal J.C."/>
        </authorList>
    </citation>
    <scope>NUCLEOTIDE SEQUENCE</scope>
    <source>
        <strain evidence="7">ZC4RG45</strain>
    </source>
</reference>
<evidence type="ECO:0000313" key="8">
    <source>
        <dbReference type="EMBL" id="PZN00766.1"/>
    </source>
</evidence>
<feature type="transmembrane region" description="Helical" evidence="6">
    <location>
        <begin position="290"/>
        <end position="312"/>
    </location>
</feature>
<dbReference type="Proteomes" id="UP000249324">
    <property type="component" value="Unassembled WGS sequence"/>
</dbReference>
<keyword evidence="4 6" id="KW-1133">Transmembrane helix</keyword>
<feature type="transmembrane region" description="Helical" evidence="6">
    <location>
        <begin position="324"/>
        <end position="344"/>
    </location>
</feature>
<dbReference type="STRING" id="1111738.GCA_000427905_02223"/>
<dbReference type="PANTHER" id="PTHR30250:SF11">
    <property type="entry name" value="O-ANTIGEN TRANSPORTER-RELATED"/>
    <property type="match status" value="1"/>
</dbReference>
<dbReference type="EMBL" id="QGUI01000062">
    <property type="protein sequence ID" value="PZN00766.1"/>
    <property type="molecule type" value="Genomic_DNA"/>
</dbReference>
<feature type="transmembrane region" description="Helical" evidence="6">
    <location>
        <begin position="227"/>
        <end position="247"/>
    </location>
</feature>
<feature type="transmembrane region" description="Helical" evidence="6">
    <location>
        <begin position="48"/>
        <end position="69"/>
    </location>
</feature>
<dbReference type="EMBL" id="QGUI02000024">
    <property type="protein sequence ID" value="MFO7191322.1"/>
    <property type="molecule type" value="Genomic_DNA"/>
</dbReference>
<evidence type="ECO:0000256" key="4">
    <source>
        <dbReference type="ARBA" id="ARBA00022989"/>
    </source>
</evidence>
<reference evidence="7 9" key="3">
    <citation type="journal article" date="2021" name="BMC Genomics">
        <title>Genome-resolved metagenome and metatranscriptome analyses of thermophilic composting reveal key bacterial players and their metabolic interactions.</title>
        <authorList>
            <person name="Braga L.P.P."/>
            <person name="Pereira R.V."/>
            <person name="Martins L.F."/>
            <person name="Moura L.M.S."/>
            <person name="Sanchez F.B."/>
            <person name="Patane J.S.L."/>
            <person name="da Silva A.M."/>
            <person name="Setubal J.C."/>
        </authorList>
    </citation>
    <scope>NUCLEOTIDE SEQUENCE [LARGE SCALE GENOMIC DNA]</scope>
    <source>
        <strain evidence="7">ZC4RG45</strain>
    </source>
</reference>
<evidence type="ECO:0000256" key="1">
    <source>
        <dbReference type="ARBA" id="ARBA00004651"/>
    </source>
</evidence>
<feature type="transmembrane region" description="Helical" evidence="6">
    <location>
        <begin position="81"/>
        <end position="108"/>
    </location>
</feature>
<evidence type="ECO:0000313" key="7">
    <source>
        <dbReference type="EMBL" id="MFO7191322.1"/>
    </source>
</evidence>
<keyword evidence="5 6" id="KW-0472">Membrane</keyword>